<dbReference type="Pfam" id="PF13450">
    <property type="entry name" value="NAD_binding_8"/>
    <property type="match status" value="1"/>
</dbReference>
<evidence type="ECO:0000313" key="10">
    <source>
        <dbReference type="Proteomes" id="UP000694846"/>
    </source>
</evidence>
<dbReference type="Gene3D" id="3.50.50.60">
    <property type="entry name" value="FAD/NAD(P)-binding domain"/>
    <property type="match status" value="1"/>
</dbReference>
<dbReference type="PANTHER" id="PTHR15944:SF0">
    <property type="entry name" value="PRENYLCYSTEINE LYASE DOMAIN-CONTAINING PROTEIN"/>
    <property type="match status" value="1"/>
</dbReference>
<dbReference type="OrthoDB" id="437369at2759"/>
<dbReference type="SUPFAM" id="SSF51905">
    <property type="entry name" value="FAD/NAD(P)-binding domain"/>
    <property type="match status" value="1"/>
</dbReference>
<dbReference type="PANTHER" id="PTHR15944">
    <property type="entry name" value="FARNESYLCYSTEINE LYASE"/>
    <property type="match status" value="1"/>
</dbReference>
<evidence type="ECO:0000313" key="12">
    <source>
        <dbReference type="RefSeq" id="XP_025412064.1"/>
    </source>
</evidence>
<keyword evidence="7" id="KW-0325">Glycoprotein</keyword>
<dbReference type="GeneID" id="112684657"/>
<dbReference type="InterPro" id="IPR017046">
    <property type="entry name" value="Prenylcysteine_Oxase1"/>
</dbReference>
<comment type="similarity">
    <text evidence="2">Belongs to the prenylcysteine oxidase family.</text>
</comment>
<dbReference type="GO" id="GO:0030327">
    <property type="term" value="P:prenylated protein catabolic process"/>
    <property type="evidence" value="ECO:0007669"/>
    <property type="project" value="TreeGrafter"/>
</dbReference>
<dbReference type="RefSeq" id="XP_025412065.1">
    <property type="nucleotide sequence ID" value="XM_025556280.1"/>
</dbReference>
<feature type="domain" description="Prenylcysteine lyase" evidence="9">
    <location>
        <begin position="119"/>
        <end position="460"/>
    </location>
</feature>
<gene>
    <name evidence="11 12 13" type="primary">LOC112684657</name>
</gene>
<feature type="signal peptide" evidence="8">
    <location>
        <begin position="1"/>
        <end position="20"/>
    </location>
</feature>
<feature type="chain" id="PRO_5044666560" evidence="8">
    <location>
        <begin position="21"/>
        <end position="471"/>
    </location>
</feature>
<keyword evidence="5" id="KW-0274">FAD</keyword>
<dbReference type="GO" id="GO:0001735">
    <property type="term" value="F:prenylcysteine oxidase activity"/>
    <property type="evidence" value="ECO:0007669"/>
    <property type="project" value="InterPro"/>
</dbReference>
<keyword evidence="4 8" id="KW-0732">Signal</keyword>
<organism evidence="10 12">
    <name type="scientific">Sipha flava</name>
    <name type="common">yellow sugarcane aphid</name>
    <dbReference type="NCBI Taxonomy" id="143950"/>
    <lineage>
        <taxon>Eukaryota</taxon>
        <taxon>Metazoa</taxon>
        <taxon>Ecdysozoa</taxon>
        <taxon>Arthropoda</taxon>
        <taxon>Hexapoda</taxon>
        <taxon>Insecta</taxon>
        <taxon>Pterygota</taxon>
        <taxon>Neoptera</taxon>
        <taxon>Paraneoptera</taxon>
        <taxon>Hemiptera</taxon>
        <taxon>Sternorrhyncha</taxon>
        <taxon>Aphidomorpha</taxon>
        <taxon>Aphidoidea</taxon>
        <taxon>Aphididae</taxon>
        <taxon>Sipha</taxon>
    </lineage>
</organism>
<proteinExistence type="inferred from homology"/>
<sequence length="471" mass="53405">MKYLVSLLLWLITILKCTYQTNFSIAIIGSGIGGTSCAYFLKEIFNDFVEVDIYEGNKIGGRLATVTMNDGYEYETGGAVLHIRNKYMSDFVSDFGLKKRMELFNNQLLGIHNGINFDFVENSSEMINVIKMLWQYGYKVKHLQNFVDNMLEKFEKIYQLQSNGKSFDTVNDLLSAMDPSFVHYLNVSVKEAFLKTESLPETLIQDIVQASLRVNYGQNTGVHEFVGSVSMAGMDGSLWAVKGGNKRVAEKLLEKSKARLIHENVTEIINNNNSYTLLTNTEKNATYDYVVFAAPLSQNQKIPINFTNLPVKLNIVGRYHQTVSTLIAGELKRERFSPLSDNSASFTVISTNESDFYNSISNVEGVDETGKSNVWKIFSQQPLSNNQIDELFFSTKEVKVVNWLAYPHYEVPTKPRSFHIANRLYHINAIEWAASAMEMSCIGAKNVALLIKKHLQNNTQNETSQWSHKEL</sequence>
<evidence type="ECO:0000256" key="4">
    <source>
        <dbReference type="ARBA" id="ARBA00022729"/>
    </source>
</evidence>
<reference evidence="11 12" key="1">
    <citation type="submission" date="2025-04" db="UniProtKB">
        <authorList>
            <consortium name="RefSeq"/>
        </authorList>
    </citation>
    <scope>IDENTIFICATION</scope>
    <source>
        <tissue evidence="11 12">Whole body</tissue>
    </source>
</reference>
<dbReference type="Proteomes" id="UP000694846">
    <property type="component" value="Unplaced"/>
</dbReference>
<keyword evidence="3" id="KW-0285">Flavoprotein</keyword>
<protein>
    <submittedName>
        <fullName evidence="11 12">Prenylcysteine oxidase 1-like</fullName>
    </submittedName>
</protein>
<evidence type="ECO:0000313" key="13">
    <source>
        <dbReference type="RefSeq" id="XP_025412065.1"/>
    </source>
</evidence>
<evidence type="ECO:0000256" key="3">
    <source>
        <dbReference type="ARBA" id="ARBA00022630"/>
    </source>
</evidence>
<dbReference type="RefSeq" id="XP_025412064.1">
    <property type="nucleotide sequence ID" value="XM_025556279.1"/>
</dbReference>
<dbReference type="RefSeq" id="XP_025412063.1">
    <property type="nucleotide sequence ID" value="XM_025556278.1"/>
</dbReference>
<evidence type="ECO:0000256" key="7">
    <source>
        <dbReference type="ARBA" id="ARBA00023180"/>
    </source>
</evidence>
<dbReference type="GO" id="GO:0030328">
    <property type="term" value="P:prenylcysteine catabolic process"/>
    <property type="evidence" value="ECO:0007669"/>
    <property type="project" value="InterPro"/>
</dbReference>
<dbReference type="Pfam" id="PF07156">
    <property type="entry name" value="Prenylcys_lyase"/>
    <property type="match status" value="1"/>
</dbReference>
<evidence type="ECO:0000256" key="8">
    <source>
        <dbReference type="SAM" id="SignalP"/>
    </source>
</evidence>
<keyword evidence="6" id="KW-0560">Oxidoreductase</keyword>
<evidence type="ECO:0000256" key="5">
    <source>
        <dbReference type="ARBA" id="ARBA00022827"/>
    </source>
</evidence>
<evidence type="ECO:0000313" key="11">
    <source>
        <dbReference type="RefSeq" id="XP_025412063.1"/>
    </source>
</evidence>
<evidence type="ECO:0000256" key="6">
    <source>
        <dbReference type="ARBA" id="ARBA00023002"/>
    </source>
</evidence>
<dbReference type="InterPro" id="IPR010795">
    <property type="entry name" value="Prenylcys_lyase"/>
</dbReference>
<name>A0A8B8FMA2_9HEMI</name>
<evidence type="ECO:0000259" key="9">
    <source>
        <dbReference type="Pfam" id="PF07156"/>
    </source>
</evidence>
<comment type="cofactor">
    <cofactor evidence="1">
        <name>FAD</name>
        <dbReference type="ChEBI" id="CHEBI:57692"/>
    </cofactor>
</comment>
<evidence type="ECO:0000256" key="2">
    <source>
        <dbReference type="ARBA" id="ARBA00009967"/>
    </source>
</evidence>
<evidence type="ECO:0000256" key="1">
    <source>
        <dbReference type="ARBA" id="ARBA00001974"/>
    </source>
</evidence>
<keyword evidence="10" id="KW-1185">Reference proteome</keyword>
<accession>A0A8B8FMA2</accession>
<dbReference type="InterPro" id="IPR036188">
    <property type="entry name" value="FAD/NAD-bd_sf"/>
</dbReference>
<dbReference type="AlphaFoldDB" id="A0A8B8FMA2"/>